<accession>A0A392UK55</accession>
<dbReference type="AlphaFoldDB" id="A0A392UK55"/>
<name>A0A392UK55_9FABA</name>
<proteinExistence type="predicted"/>
<feature type="non-terminal residue" evidence="2">
    <location>
        <position position="38"/>
    </location>
</feature>
<sequence>MAGRSNSNVRSNGWSERQRCSEQWLVDDTSSYHMIHGK</sequence>
<keyword evidence="3" id="KW-1185">Reference proteome</keyword>
<feature type="region of interest" description="Disordered" evidence="1">
    <location>
        <begin position="1"/>
        <end position="20"/>
    </location>
</feature>
<feature type="compositionally biased region" description="Polar residues" evidence="1">
    <location>
        <begin position="1"/>
        <end position="15"/>
    </location>
</feature>
<protein>
    <submittedName>
        <fullName evidence="2">Uncharacterized protein</fullName>
    </submittedName>
</protein>
<dbReference type="Proteomes" id="UP000265520">
    <property type="component" value="Unassembled WGS sequence"/>
</dbReference>
<comment type="caution">
    <text evidence="2">The sequence shown here is derived from an EMBL/GenBank/DDBJ whole genome shotgun (WGS) entry which is preliminary data.</text>
</comment>
<evidence type="ECO:0000313" key="2">
    <source>
        <dbReference type="EMBL" id="MCI73137.1"/>
    </source>
</evidence>
<dbReference type="EMBL" id="LXQA010832001">
    <property type="protein sequence ID" value="MCI73137.1"/>
    <property type="molecule type" value="Genomic_DNA"/>
</dbReference>
<evidence type="ECO:0000313" key="3">
    <source>
        <dbReference type="Proteomes" id="UP000265520"/>
    </source>
</evidence>
<organism evidence="2 3">
    <name type="scientific">Trifolium medium</name>
    <dbReference type="NCBI Taxonomy" id="97028"/>
    <lineage>
        <taxon>Eukaryota</taxon>
        <taxon>Viridiplantae</taxon>
        <taxon>Streptophyta</taxon>
        <taxon>Embryophyta</taxon>
        <taxon>Tracheophyta</taxon>
        <taxon>Spermatophyta</taxon>
        <taxon>Magnoliopsida</taxon>
        <taxon>eudicotyledons</taxon>
        <taxon>Gunneridae</taxon>
        <taxon>Pentapetalae</taxon>
        <taxon>rosids</taxon>
        <taxon>fabids</taxon>
        <taxon>Fabales</taxon>
        <taxon>Fabaceae</taxon>
        <taxon>Papilionoideae</taxon>
        <taxon>50 kb inversion clade</taxon>
        <taxon>NPAAA clade</taxon>
        <taxon>Hologalegina</taxon>
        <taxon>IRL clade</taxon>
        <taxon>Trifolieae</taxon>
        <taxon>Trifolium</taxon>
    </lineage>
</organism>
<reference evidence="2 3" key="1">
    <citation type="journal article" date="2018" name="Front. Plant Sci.">
        <title>Red Clover (Trifolium pratense) and Zigzag Clover (T. medium) - A Picture of Genomic Similarities and Differences.</title>
        <authorList>
            <person name="Dluhosova J."/>
            <person name="Istvanek J."/>
            <person name="Nedelnik J."/>
            <person name="Repkova J."/>
        </authorList>
    </citation>
    <scope>NUCLEOTIDE SEQUENCE [LARGE SCALE GENOMIC DNA]</scope>
    <source>
        <strain evidence="3">cv. 10/8</strain>
        <tissue evidence="2">Leaf</tissue>
    </source>
</reference>
<evidence type="ECO:0000256" key="1">
    <source>
        <dbReference type="SAM" id="MobiDB-lite"/>
    </source>
</evidence>